<organism evidence="3 4">
    <name type="scientific">Sphingomonas sabuli</name>
    <dbReference type="NCBI Taxonomy" id="2764186"/>
    <lineage>
        <taxon>Bacteria</taxon>
        <taxon>Pseudomonadati</taxon>
        <taxon>Pseudomonadota</taxon>
        <taxon>Alphaproteobacteria</taxon>
        <taxon>Sphingomonadales</taxon>
        <taxon>Sphingomonadaceae</taxon>
        <taxon>Sphingomonas</taxon>
    </lineage>
</organism>
<dbReference type="RefSeq" id="WP_187478999.1">
    <property type="nucleotide sequence ID" value="NZ_CP060697.1"/>
</dbReference>
<accession>A0A7G9L095</accession>
<keyword evidence="3" id="KW-0413">Isomerase</keyword>
<dbReference type="AlphaFoldDB" id="A0A7G9L095"/>
<feature type="signal peptide" evidence="1">
    <location>
        <begin position="1"/>
        <end position="20"/>
    </location>
</feature>
<evidence type="ECO:0000256" key="1">
    <source>
        <dbReference type="SAM" id="SignalP"/>
    </source>
</evidence>
<dbReference type="InterPro" id="IPR029000">
    <property type="entry name" value="Cyclophilin-like_dom_sf"/>
</dbReference>
<evidence type="ECO:0000259" key="2">
    <source>
        <dbReference type="Pfam" id="PF00160"/>
    </source>
</evidence>
<dbReference type="GO" id="GO:0003755">
    <property type="term" value="F:peptidyl-prolyl cis-trans isomerase activity"/>
    <property type="evidence" value="ECO:0007669"/>
    <property type="project" value="InterPro"/>
</dbReference>
<dbReference type="Pfam" id="PF00160">
    <property type="entry name" value="Pro_isomerase"/>
    <property type="match status" value="1"/>
</dbReference>
<dbReference type="Proteomes" id="UP000515861">
    <property type="component" value="Chromosome"/>
</dbReference>
<feature type="chain" id="PRO_5028949987" evidence="1">
    <location>
        <begin position="21"/>
        <end position="293"/>
    </location>
</feature>
<keyword evidence="4" id="KW-1185">Reference proteome</keyword>
<dbReference type="KEGG" id="ssau:H8M03_08355"/>
<feature type="domain" description="PPIase cyclophilin-type" evidence="2">
    <location>
        <begin position="45"/>
        <end position="215"/>
    </location>
</feature>
<dbReference type="InterPro" id="IPR002130">
    <property type="entry name" value="Cyclophilin-type_PPIase_dom"/>
</dbReference>
<dbReference type="Gene3D" id="2.40.100.10">
    <property type="entry name" value="Cyclophilin-like"/>
    <property type="match status" value="1"/>
</dbReference>
<evidence type="ECO:0000313" key="4">
    <source>
        <dbReference type="Proteomes" id="UP000515861"/>
    </source>
</evidence>
<dbReference type="EMBL" id="CP060697">
    <property type="protein sequence ID" value="QNM82044.1"/>
    <property type="molecule type" value="Genomic_DNA"/>
</dbReference>
<evidence type="ECO:0000313" key="3">
    <source>
        <dbReference type="EMBL" id="QNM82044.1"/>
    </source>
</evidence>
<proteinExistence type="predicted"/>
<sequence length="293" mass="31191">MRPLLLIPTFALLAAAPAPKTPTEIVAAAPAAAWRTIPAEDLLVMQLKGGQRVVIQLAPDFAPVHAANIRLLSKAKWWDGSAIYRVQDNYVVQWGKNESADPLPAGVVAKPPEEYARPVKGLPIHPLGYADAYAPKAGYALGWPVAYDPAGGTANLVHCYGYVGVGRDMAPDTGVGGELYAVIGHAPRHLDRNIAVVGRVLAGIEHLSSLPRGTEALGFYKERTSDVPVAWVRLASDVDAGERPSFQYLDTGSASFADFVRARANRKDDFFIRPAGGVDVCNAAVPVRPTPAG</sequence>
<gene>
    <name evidence="3" type="ORF">H8M03_08355</name>
</gene>
<name>A0A7G9L095_9SPHN</name>
<protein>
    <submittedName>
        <fullName evidence="3">Peptidylprolyl isomerase</fullName>
    </submittedName>
</protein>
<keyword evidence="1" id="KW-0732">Signal</keyword>
<dbReference type="SUPFAM" id="SSF50891">
    <property type="entry name" value="Cyclophilin-like"/>
    <property type="match status" value="1"/>
</dbReference>
<reference evidence="3 4" key="1">
    <citation type="submission" date="2020-08" db="EMBL/GenBank/DDBJ databases">
        <title>Sphingomonas sp. sand1-3 16S ribosomal RNA gene Genome sequencing and assembly.</title>
        <authorList>
            <person name="Kang M."/>
        </authorList>
    </citation>
    <scope>NUCLEOTIDE SEQUENCE [LARGE SCALE GENOMIC DNA]</scope>
    <source>
        <strain evidence="4">sand1-3</strain>
    </source>
</reference>